<keyword evidence="3" id="KW-1185">Reference proteome</keyword>
<dbReference type="AlphaFoldDB" id="A0A841ACB4"/>
<name>A0A841ACB4_9MICO</name>
<dbReference type="Proteomes" id="UP000588158">
    <property type="component" value="Unassembled WGS sequence"/>
</dbReference>
<gene>
    <name evidence="2" type="ORF">HNR70_002289</name>
</gene>
<sequence>MLAAERITISDSTIADAQATPVKRGSTLVLRTAEGNEIQLPESVQHMLLGALATVASEGEVVIGRMPEHLTSTVAADLLGVSRPTLMKLAREGEIDSFKVGTHTRFKRDEVLRVRDARAAKRRAAFDELRALDEEHEELFDD</sequence>
<dbReference type="EMBL" id="JACHLZ010000001">
    <property type="protein sequence ID" value="MBB5832476.1"/>
    <property type="molecule type" value="Genomic_DNA"/>
</dbReference>
<dbReference type="SUPFAM" id="SSF46955">
    <property type="entry name" value="Putative DNA-binding domain"/>
    <property type="match status" value="1"/>
</dbReference>
<dbReference type="InterPro" id="IPR009061">
    <property type="entry name" value="DNA-bd_dom_put_sf"/>
</dbReference>
<dbReference type="RefSeq" id="WP_246375208.1">
    <property type="nucleotide sequence ID" value="NZ_JACHLZ010000001.1"/>
</dbReference>
<reference evidence="2 3" key="1">
    <citation type="submission" date="2020-08" db="EMBL/GenBank/DDBJ databases">
        <title>Sequencing the genomes of 1000 actinobacteria strains.</title>
        <authorList>
            <person name="Klenk H.-P."/>
        </authorList>
    </citation>
    <scope>NUCLEOTIDE SEQUENCE [LARGE SCALE GENOMIC DNA]</scope>
    <source>
        <strain evidence="2 3">DSM 28796</strain>
    </source>
</reference>
<dbReference type="NCBIfam" id="TIGR01764">
    <property type="entry name" value="excise"/>
    <property type="match status" value="1"/>
</dbReference>
<organism evidence="2 3">
    <name type="scientific">Brachybacterium aquaticum</name>
    <dbReference type="NCBI Taxonomy" id="1432564"/>
    <lineage>
        <taxon>Bacteria</taxon>
        <taxon>Bacillati</taxon>
        <taxon>Actinomycetota</taxon>
        <taxon>Actinomycetes</taxon>
        <taxon>Micrococcales</taxon>
        <taxon>Dermabacteraceae</taxon>
        <taxon>Brachybacterium</taxon>
    </lineage>
</organism>
<comment type="caution">
    <text evidence="2">The sequence shown here is derived from an EMBL/GenBank/DDBJ whole genome shotgun (WGS) entry which is preliminary data.</text>
</comment>
<proteinExistence type="predicted"/>
<protein>
    <submittedName>
        <fullName evidence="2">Excisionase family DNA binding protein</fullName>
    </submittedName>
</protein>
<evidence type="ECO:0000313" key="2">
    <source>
        <dbReference type="EMBL" id="MBB5832476.1"/>
    </source>
</evidence>
<evidence type="ECO:0000313" key="3">
    <source>
        <dbReference type="Proteomes" id="UP000588158"/>
    </source>
</evidence>
<dbReference type="InterPro" id="IPR010093">
    <property type="entry name" value="SinI_DNA-bd"/>
</dbReference>
<dbReference type="Pfam" id="PF12728">
    <property type="entry name" value="HTH_17"/>
    <property type="match status" value="1"/>
</dbReference>
<evidence type="ECO:0000259" key="1">
    <source>
        <dbReference type="Pfam" id="PF12728"/>
    </source>
</evidence>
<feature type="domain" description="Helix-turn-helix" evidence="1">
    <location>
        <begin position="70"/>
        <end position="114"/>
    </location>
</feature>
<accession>A0A841ACB4</accession>
<dbReference type="GO" id="GO:0003677">
    <property type="term" value="F:DNA binding"/>
    <property type="evidence" value="ECO:0007669"/>
    <property type="project" value="InterPro"/>
</dbReference>
<dbReference type="InterPro" id="IPR041657">
    <property type="entry name" value="HTH_17"/>
</dbReference>